<evidence type="ECO:0000313" key="2">
    <source>
        <dbReference type="Proteomes" id="UP000034665"/>
    </source>
</evidence>
<gene>
    <name evidence="1" type="ORF">UT41_C0001G0575</name>
</gene>
<dbReference type="AlphaFoldDB" id="A0A0G0NJL7"/>
<proteinExistence type="predicted"/>
<evidence type="ECO:0000313" key="1">
    <source>
        <dbReference type="EMBL" id="KKR13031.1"/>
    </source>
</evidence>
<reference evidence="1 2" key="1">
    <citation type="journal article" date="2015" name="Nature">
        <title>rRNA introns, odd ribosomes, and small enigmatic genomes across a large radiation of phyla.</title>
        <authorList>
            <person name="Brown C.T."/>
            <person name="Hug L.A."/>
            <person name="Thomas B.C."/>
            <person name="Sharon I."/>
            <person name="Castelle C.J."/>
            <person name="Singh A."/>
            <person name="Wilkins M.J."/>
            <person name="Williams K.H."/>
            <person name="Banfield J.F."/>
        </authorList>
    </citation>
    <scope>NUCLEOTIDE SEQUENCE [LARGE SCALE GENOMIC DNA]</scope>
</reference>
<dbReference type="STRING" id="1619013.UT41_C0001G0575"/>
<dbReference type="EMBL" id="LBWR01000001">
    <property type="protein sequence ID" value="KKR13031.1"/>
    <property type="molecule type" value="Genomic_DNA"/>
</dbReference>
<sequence>MEGTAKEFKMRIKFKVEGIITPEILRAMLQKESVGFDDMASAGIVEDGSGNPVWVTAWSGFKYTLLEVKNGWTTFLYEGAEAGFLSQNLLPDLLRKAGCKLFGENRDRYERDAFQNGWEVPNGHSEIVWARGSYGNFTGPGALEAYAETKAEARQLAA</sequence>
<comment type="caution">
    <text evidence="1">The sequence shown here is derived from an EMBL/GenBank/DDBJ whole genome shotgun (WGS) entry which is preliminary data.</text>
</comment>
<protein>
    <submittedName>
        <fullName evidence="1">Uncharacterized protein</fullName>
    </submittedName>
</protein>
<dbReference type="Proteomes" id="UP000034665">
    <property type="component" value="Unassembled WGS sequence"/>
</dbReference>
<organism evidence="1 2">
    <name type="scientific">Candidatus Wolfebacteria bacterium GW2011_GWC2_39_22</name>
    <dbReference type="NCBI Taxonomy" id="1619013"/>
    <lineage>
        <taxon>Bacteria</taxon>
        <taxon>Candidatus Wolfeibacteriota</taxon>
    </lineage>
</organism>
<name>A0A0G0NJL7_9BACT</name>
<accession>A0A0G0NJL7</accession>